<dbReference type="InterPro" id="IPR052018">
    <property type="entry name" value="PHP_domain"/>
</dbReference>
<dbReference type="EMBL" id="FNIL01000001">
    <property type="protein sequence ID" value="SDN31647.1"/>
    <property type="molecule type" value="Genomic_DNA"/>
</dbReference>
<feature type="domain" description="Polymerase/histidinol phosphatase N-terminal" evidence="1">
    <location>
        <begin position="4"/>
        <end position="69"/>
    </location>
</feature>
<dbReference type="Gene3D" id="3.20.20.140">
    <property type="entry name" value="Metal-dependent hydrolases"/>
    <property type="match status" value="1"/>
</dbReference>
<dbReference type="Pfam" id="PF02811">
    <property type="entry name" value="PHP"/>
    <property type="match status" value="1"/>
</dbReference>
<dbReference type="Gene3D" id="1.10.150.650">
    <property type="match status" value="1"/>
</dbReference>
<dbReference type="CDD" id="cd07438">
    <property type="entry name" value="PHP_HisPPase_AMP"/>
    <property type="match status" value="1"/>
</dbReference>
<evidence type="ECO:0000259" key="1">
    <source>
        <dbReference type="SMART" id="SM00481"/>
    </source>
</evidence>
<dbReference type="STRING" id="745820.SAMN04488053_101446"/>
<dbReference type="InterPro" id="IPR004013">
    <property type="entry name" value="PHP_dom"/>
</dbReference>
<dbReference type="GO" id="GO:0035312">
    <property type="term" value="F:5'-3' DNA exonuclease activity"/>
    <property type="evidence" value="ECO:0007669"/>
    <property type="project" value="TreeGrafter"/>
</dbReference>
<dbReference type="PANTHER" id="PTHR42924:SF3">
    <property type="entry name" value="POLYMERASE_HISTIDINOL PHOSPHATASE N-TERMINAL DOMAIN-CONTAINING PROTEIN"/>
    <property type="match status" value="1"/>
</dbReference>
<evidence type="ECO:0000313" key="2">
    <source>
        <dbReference type="EMBL" id="SDN31647.1"/>
    </source>
</evidence>
<dbReference type="SUPFAM" id="SSF89550">
    <property type="entry name" value="PHP domain-like"/>
    <property type="match status" value="1"/>
</dbReference>
<dbReference type="GO" id="GO:0004534">
    <property type="term" value="F:5'-3' RNA exonuclease activity"/>
    <property type="evidence" value="ECO:0007669"/>
    <property type="project" value="TreeGrafter"/>
</dbReference>
<sequence>MNTADLHMHSTVSDGGYSPSELMHKCAEAGYKLVSLTDHDSTSGLKEAEETATSLGLSFLNGIELSTEAAGRSVDILGYGLNIENDMLQHTLTFHRKKRYERMKKMVQKCIDCNLDISMKDVEFFVTGDTYSRPHLAKALVSKGYAEDINEAFKVFVGSGKKCYESKEAEMTPEEAASVIKNAGGIAVVAHPVYYEIDDLIKKWLIDGLIDGIEIYHRDHTFTDIARFETLTAQAENLTGKRFFRTGGTDFHHENFGRRGEEIGMSPLPRSEAARIQDFFFD</sequence>
<dbReference type="Proteomes" id="UP000198778">
    <property type="component" value="Unassembled WGS sequence"/>
</dbReference>
<accession>A0A1H0AE13</accession>
<keyword evidence="3" id="KW-1185">Reference proteome</keyword>
<organism evidence="2 3">
    <name type="scientific">Alkalicoccus daliensis</name>
    <dbReference type="NCBI Taxonomy" id="745820"/>
    <lineage>
        <taxon>Bacteria</taxon>
        <taxon>Bacillati</taxon>
        <taxon>Bacillota</taxon>
        <taxon>Bacilli</taxon>
        <taxon>Bacillales</taxon>
        <taxon>Bacillaceae</taxon>
        <taxon>Alkalicoccus</taxon>
    </lineage>
</organism>
<reference evidence="3" key="1">
    <citation type="submission" date="2016-10" db="EMBL/GenBank/DDBJ databases">
        <authorList>
            <person name="Varghese N."/>
            <person name="Submissions S."/>
        </authorList>
    </citation>
    <scope>NUCLEOTIDE SEQUENCE [LARGE SCALE GENOMIC DNA]</scope>
    <source>
        <strain evidence="3">CGMCC 1.10369</strain>
    </source>
</reference>
<dbReference type="RefSeq" id="WP_090840147.1">
    <property type="nucleotide sequence ID" value="NZ_FNIL01000001.1"/>
</dbReference>
<gene>
    <name evidence="2" type="ORF">SAMN04488053_101446</name>
</gene>
<dbReference type="AlphaFoldDB" id="A0A1H0AE13"/>
<dbReference type="InterPro" id="IPR016195">
    <property type="entry name" value="Pol/histidinol_Pase-like"/>
</dbReference>
<dbReference type="InterPro" id="IPR003141">
    <property type="entry name" value="Pol/His_phosphatase_N"/>
</dbReference>
<name>A0A1H0AE13_9BACI</name>
<proteinExistence type="predicted"/>
<dbReference type="SMART" id="SM00481">
    <property type="entry name" value="POLIIIAc"/>
    <property type="match status" value="1"/>
</dbReference>
<evidence type="ECO:0000313" key="3">
    <source>
        <dbReference type="Proteomes" id="UP000198778"/>
    </source>
</evidence>
<protein>
    <recommendedName>
        <fullName evidence="1">Polymerase/histidinol phosphatase N-terminal domain-containing protein</fullName>
    </recommendedName>
</protein>
<dbReference type="OrthoDB" id="9804333at2"/>
<dbReference type="PANTHER" id="PTHR42924">
    <property type="entry name" value="EXONUCLEASE"/>
    <property type="match status" value="1"/>
</dbReference>